<proteinExistence type="predicted"/>
<dbReference type="Pfam" id="PF14518">
    <property type="entry name" value="Haem_oxygenas_2"/>
    <property type="match status" value="1"/>
</dbReference>
<sequence length="209" mass="22355">MLSGRFSLKQLVAAEIQHCIRTAAGQKLRATAVSEAQSISPTIFAAVLETYLEECTAHDGMPSHLDMIKALVFAAGATEQDVQNARPTPGNAAAMALYRDIGLRGAACHILGAGAVEHYYASLCPRIYEAYTGIYGLSREAAQTYLIHGPLDQEHAARALAIADEAVAIHGWTVIEQCVADAFVATSLHYDGMFQAATGRTVFWDGVSE</sequence>
<accession>A0A105V045</accession>
<dbReference type="Proteomes" id="UP000062317">
    <property type="component" value="Unassembled WGS sequence"/>
</dbReference>
<protein>
    <recommendedName>
        <fullName evidence="3">Iron-containing redox enzyme family protein</fullName>
    </recommendedName>
</protein>
<dbReference type="EMBL" id="LPEQ01000131">
    <property type="protein sequence ID" value="KVV38787.1"/>
    <property type="molecule type" value="Genomic_DNA"/>
</dbReference>
<reference evidence="1 2" key="1">
    <citation type="submission" date="2015-11" db="EMBL/GenBank/DDBJ databases">
        <title>Expanding the genomic diversity of Burkholderia species for the development of highly accurate diagnostics.</title>
        <authorList>
            <person name="Sahl J."/>
            <person name="Keim P."/>
            <person name="Wagner D."/>
        </authorList>
    </citation>
    <scope>NUCLEOTIDE SEQUENCE [LARGE SCALE GENOMIC DNA]</scope>
    <source>
        <strain evidence="1 2">MSMB1301WGS</strain>
    </source>
</reference>
<evidence type="ECO:0000313" key="1">
    <source>
        <dbReference type="EMBL" id="KVV38787.1"/>
    </source>
</evidence>
<name>A0A105V045_9BURK</name>
<keyword evidence="2" id="KW-1185">Reference proteome</keyword>
<evidence type="ECO:0008006" key="3">
    <source>
        <dbReference type="Google" id="ProtNLM"/>
    </source>
</evidence>
<comment type="caution">
    <text evidence="1">The sequence shown here is derived from an EMBL/GenBank/DDBJ whole genome shotgun (WGS) entry which is preliminary data.</text>
</comment>
<dbReference type="AlphaFoldDB" id="A0A105V045"/>
<evidence type="ECO:0000313" key="2">
    <source>
        <dbReference type="Proteomes" id="UP000062317"/>
    </source>
</evidence>
<dbReference type="InterPro" id="IPR016084">
    <property type="entry name" value="Haem_Oase-like_multi-hlx"/>
</dbReference>
<gene>
    <name evidence="1" type="ORF">WT27_15870</name>
</gene>
<dbReference type="SUPFAM" id="SSF48613">
    <property type="entry name" value="Heme oxygenase-like"/>
    <property type="match status" value="1"/>
</dbReference>
<organism evidence="1 2">
    <name type="scientific">Burkholderia territorii</name>
    <dbReference type="NCBI Taxonomy" id="1503055"/>
    <lineage>
        <taxon>Bacteria</taxon>
        <taxon>Pseudomonadati</taxon>
        <taxon>Pseudomonadota</taxon>
        <taxon>Betaproteobacteria</taxon>
        <taxon>Burkholderiales</taxon>
        <taxon>Burkholderiaceae</taxon>
        <taxon>Burkholderia</taxon>
        <taxon>Burkholderia cepacia complex</taxon>
    </lineage>
</organism>
<dbReference type="Gene3D" id="1.20.910.10">
    <property type="entry name" value="Heme oxygenase-like"/>
    <property type="match status" value="1"/>
</dbReference>